<evidence type="ECO:0000313" key="3">
    <source>
        <dbReference type="Proteomes" id="UP000738376"/>
    </source>
</evidence>
<evidence type="ECO:0008006" key="4">
    <source>
        <dbReference type="Google" id="ProtNLM"/>
    </source>
</evidence>
<dbReference type="EMBL" id="JAAVJL010000002">
    <property type="protein sequence ID" value="NMF59856.1"/>
    <property type="molecule type" value="Genomic_DNA"/>
</dbReference>
<accession>A0ABX1LWL3</accession>
<reference evidence="2 3" key="1">
    <citation type="submission" date="2020-03" db="EMBL/GenBank/DDBJ databases">
        <title>Draft Genome Sequence of 2-Methylisoborneol Producing Pseudanabaena yagii Strain GIHE-NHR1 Isolated from North Han River in South Korea.</title>
        <authorList>
            <person name="Jeong J."/>
        </authorList>
    </citation>
    <scope>NUCLEOTIDE SEQUENCE [LARGE SCALE GENOMIC DNA]</scope>
    <source>
        <strain evidence="2 3">GIHE-NHR1</strain>
    </source>
</reference>
<feature type="signal peptide" evidence="1">
    <location>
        <begin position="1"/>
        <end position="26"/>
    </location>
</feature>
<keyword evidence="1" id="KW-0732">Signal</keyword>
<evidence type="ECO:0000313" key="2">
    <source>
        <dbReference type="EMBL" id="NMF59856.1"/>
    </source>
</evidence>
<keyword evidence="3" id="KW-1185">Reference proteome</keyword>
<dbReference type="Proteomes" id="UP000738376">
    <property type="component" value="Unassembled WGS sequence"/>
</dbReference>
<evidence type="ECO:0000256" key="1">
    <source>
        <dbReference type="SAM" id="SignalP"/>
    </source>
</evidence>
<gene>
    <name evidence="2" type="ORF">HC246_17975</name>
</gene>
<feature type="chain" id="PRO_5046246512" description="DUF1236 domain-containing protein" evidence="1">
    <location>
        <begin position="27"/>
        <end position="161"/>
    </location>
</feature>
<proteinExistence type="predicted"/>
<dbReference type="RefSeq" id="WP_169364648.1">
    <property type="nucleotide sequence ID" value="NZ_JAAVJL010000002.1"/>
</dbReference>
<name>A0ABX1LWL3_9CYAN</name>
<protein>
    <recommendedName>
        <fullName evidence="4">DUF1236 domain-containing protein</fullName>
    </recommendedName>
</protein>
<dbReference type="Gene3D" id="3.10.450.160">
    <property type="entry name" value="inner membrane protein cigr"/>
    <property type="match status" value="1"/>
</dbReference>
<sequence length="161" mass="17469">MKYYKKTVTLLCALTLGSSVLVPVMAEAKKPTKVKPVESSEVTTTRTTTTTTISQTTTFSTSQTTQIVEIIRGTSSSSYLITDSLRDQIYAQQASLPPGIRKNLLRGKGLPPGIVKKVKLPIEVCNYVNLPENTNIIVVGSNIVLVNSVTNVVLDIVFNIL</sequence>
<organism evidence="2 3">
    <name type="scientific">Pseudanabaena yagii GIHE-NHR1</name>
    <dbReference type="NCBI Taxonomy" id="2722753"/>
    <lineage>
        <taxon>Bacteria</taxon>
        <taxon>Bacillati</taxon>
        <taxon>Cyanobacteriota</taxon>
        <taxon>Cyanophyceae</taxon>
        <taxon>Pseudanabaenales</taxon>
        <taxon>Pseudanabaenaceae</taxon>
        <taxon>Pseudanabaena</taxon>
        <taxon>Pseudanabaena yagii</taxon>
    </lineage>
</organism>
<comment type="caution">
    <text evidence="2">The sequence shown here is derived from an EMBL/GenBank/DDBJ whole genome shotgun (WGS) entry which is preliminary data.</text>
</comment>